<dbReference type="PROSITE" id="PS01031">
    <property type="entry name" value="SHSP"/>
    <property type="match status" value="1"/>
</dbReference>
<keyword evidence="1" id="KW-0346">Stress response</keyword>
<name>A0ABC8S4F9_9AQUA</name>
<dbReference type="InterPro" id="IPR044587">
    <property type="entry name" value="HSP21-like"/>
</dbReference>
<dbReference type="Pfam" id="PF00011">
    <property type="entry name" value="HSP20"/>
    <property type="match status" value="1"/>
</dbReference>
<dbReference type="InterPro" id="IPR002068">
    <property type="entry name" value="A-crystallin/Hsp20_dom"/>
</dbReference>
<dbReference type="Proteomes" id="UP001642360">
    <property type="component" value="Unassembled WGS sequence"/>
</dbReference>
<protein>
    <recommendedName>
        <fullName evidence="5">SHSP domain-containing protein</fullName>
    </recommendedName>
</protein>
<comment type="similarity">
    <text evidence="2 3">Belongs to the small heat shock protein (HSP20) family.</text>
</comment>
<dbReference type="InterPro" id="IPR008978">
    <property type="entry name" value="HSP20-like_chaperone"/>
</dbReference>
<dbReference type="Gene3D" id="2.60.40.790">
    <property type="match status" value="1"/>
</dbReference>
<comment type="caution">
    <text evidence="6">The sequence shown here is derived from an EMBL/GenBank/DDBJ whole genome shotgun (WGS) entry which is preliminary data.</text>
</comment>
<sequence length="242" mass="27454">MALTRMALKNLTQRVVCPSSSSSSSSFLCQSTTEKALGSVQKQRWTSELLKRVSTAAGDDEEKPEGREVAVSEPERGKRFKLFPRKKCRRGLWRKNDRDFAPALWEFFPSGLGNALMQATENMNKLFDSLAPSQLLGRFKKKDDHYKLRFEVPGVSKEDLKITVEDGILQIEAEHKEEDEGSSSDDDESWWSSIYGDYHTSLLLPDDAKVDEIKAELKDGVLYVIIPRTENPKKDVKEIPVL</sequence>
<evidence type="ECO:0000256" key="3">
    <source>
        <dbReference type="RuleBase" id="RU003616"/>
    </source>
</evidence>
<gene>
    <name evidence="6" type="ORF">ILEXP_LOCUS18028</name>
</gene>
<dbReference type="AlphaFoldDB" id="A0ABC8S4F9"/>
<feature type="region of interest" description="Disordered" evidence="4">
    <location>
        <begin position="53"/>
        <end position="74"/>
    </location>
</feature>
<dbReference type="EMBL" id="CAUOFW020001959">
    <property type="protein sequence ID" value="CAK9149923.1"/>
    <property type="molecule type" value="Genomic_DNA"/>
</dbReference>
<evidence type="ECO:0000313" key="7">
    <source>
        <dbReference type="Proteomes" id="UP001642360"/>
    </source>
</evidence>
<feature type="compositionally biased region" description="Basic and acidic residues" evidence="4">
    <location>
        <begin position="64"/>
        <end position="74"/>
    </location>
</feature>
<feature type="domain" description="SHSP" evidence="5">
    <location>
        <begin position="125"/>
        <end position="242"/>
    </location>
</feature>
<keyword evidence="7" id="KW-1185">Reference proteome</keyword>
<dbReference type="PANTHER" id="PTHR46733:SF3">
    <property type="entry name" value="26.5 KDA HEAT SHOCK PROTEIN, MITOCHONDRIAL"/>
    <property type="match status" value="1"/>
</dbReference>
<proteinExistence type="inferred from homology"/>
<evidence type="ECO:0000256" key="2">
    <source>
        <dbReference type="PROSITE-ProRule" id="PRU00285"/>
    </source>
</evidence>
<dbReference type="CDD" id="cd06464">
    <property type="entry name" value="ACD_sHsps-like"/>
    <property type="match status" value="1"/>
</dbReference>
<reference evidence="6 7" key="1">
    <citation type="submission" date="2024-02" db="EMBL/GenBank/DDBJ databases">
        <authorList>
            <person name="Vignale AGUSTIN F."/>
            <person name="Sosa J E."/>
            <person name="Modenutti C."/>
        </authorList>
    </citation>
    <scope>NUCLEOTIDE SEQUENCE [LARGE SCALE GENOMIC DNA]</scope>
</reference>
<evidence type="ECO:0000259" key="5">
    <source>
        <dbReference type="PROSITE" id="PS01031"/>
    </source>
</evidence>
<dbReference type="SUPFAM" id="SSF49764">
    <property type="entry name" value="HSP20-like chaperones"/>
    <property type="match status" value="1"/>
</dbReference>
<evidence type="ECO:0000313" key="6">
    <source>
        <dbReference type="EMBL" id="CAK9149923.1"/>
    </source>
</evidence>
<dbReference type="PANTHER" id="PTHR46733">
    <property type="entry name" value="26.5 KDA HEAT SHOCK PROTEIN, MITOCHONDRIAL"/>
    <property type="match status" value="1"/>
</dbReference>
<evidence type="ECO:0000256" key="1">
    <source>
        <dbReference type="ARBA" id="ARBA00023016"/>
    </source>
</evidence>
<evidence type="ECO:0000256" key="4">
    <source>
        <dbReference type="SAM" id="MobiDB-lite"/>
    </source>
</evidence>
<accession>A0ABC8S4F9</accession>
<organism evidence="6 7">
    <name type="scientific">Ilex paraguariensis</name>
    <name type="common">yerba mate</name>
    <dbReference type="NCBI Taxonomy" id="185542"/>
    <lineage>
        <taxon>Eukaryota</taxon>
        <taxon>Viridiplantae</taxon>
        <taxon>Streptophyta</taxon>
        <taxon>Embryophyta</taxon>
        <taxon>Tracheophyta</taxon>
        <taxon>Spermatophyta</taxon>
        <taxon>Magnoliopsida</taxon>
        <taxon>eudicotyledons</taxon>
        <taxon>Gunneridae</taxon>
        <taxon>Pentapetalae</taxon>
        <taxon>asterids</taxon>
        <taxon>campanulids</taxon>
        <taxon>Aquifoliales</taxon>
        <taxon>Aquifoliaceae</taxon>
        <taxon>Ilex</taxon>
    </lineage>
</organism>